<proteinExistence type="inferred from homology"/>
<dbReference type="InterPro" id="IPR001525">
    <property type="entry name" value="C5_MeTfrase"/>
</dbReference>
<evidence type="ECO:0000256" key="6">
    <source>
        <dbReference type="PROSITE-ProRule" id="PRU01016"/>
    </source>
</evidence>
<dbReference type="GO" id="GO:0003677">
    <property type="term" value="F:DNA binding"/>
    <property type="evidence" value="ECO:0007669"/>
    <property type="project" value="TreeGrafter"/>
</dbReference>
<accession>A0A7X1LTC0</accession>
<dbReference type="PANTHER" id="PTHR10629:SF52">
    <property type="entry name" value="DNA (CYTOSINE-5)-METHYLTRANSFERASE 1"/>
    <property type="match status" value="1"/>
</dbReference>
<dbReference type="InterPro" id="IPR050390">
    <property type="entry name" value="C5-Methyltransferase"/>
</dbReference>
<keyword evidence="8" id="KW-1185">Reference proteome</keyword>
<dbReference type="Pfam" id="PF00145">
    <property type="entry name" value="DNA_methylase"/>
    <property type="match status" value="2"/>
</dbReference>
<comment type="caution">
    <text evidence="7">The sequence shown here is derived from an EMBL/GenBank/DDBJ whole genome shotgun (WGS) entry which is preliminary data.</text>
</comment>
<dbReference type="InterPro" id="IPR029063">
    <property type="entry name" value="SAM-dependent_MTases_sf"/>
</dbReference>
<dbReference type="GO" id="GO:0032259">
    <property type="term" value="P:methylation"/>
    <property type="evidence" value="ECO:0007669"/>
    <property type="project" value="UniProtKB-KW"/>
</dbReference>
<evidence type="ECO:0000313" key="7">
    <source>
        <dbReference type="EMBL" id="MBC2868689.1"/>
    </source>
</evidence>
<dbReference type="GO" id="GO:0044027">
    <property type="term" value="P:negative regulation of gene expression via chromosomal CpG island methylation"/>
    <property type="evidence" value="ECO:0007669"/>
    <property type="project" value="TreeGrafter"/>
</dbReference>
<keyword evidence="5" id="KW-0680">Restriction system</keyword>
<dbReference type="Gene3D" id="3.90.120.10">
    <property type="entry name" value="DNA Methylase, subunit A, domain 2"/>
    <property type="match status" value="1"/>
</dbReference>
<dbReference type="EMBL" id="JACMHY010000013">
    <property type="protein sequence ID" value="MBC2868689.1"/>
    <property type="molecule type" value="Genomic_DNA"/>
</dbReference>
<organism evidence="7 8">
    <name type="scientific">Streptomyces mexicanus</name>
    <dbReference type="NCBI Taxonomy" id="178566"/>
    <lineage>
        <taxon>Bacteria</taxon>
        <taxon>Bacillati</taxon>
        <taxon>Actinomycetota</taxon>
        <taxon>Actinomycetes</taxon>
        <taxon>Kitasatosporales</taxon>
        <taxon>Streptomycetaceae</taxon>
        <taxon>Streptomyces</taxon>
    </lineage>
</organism>
<dbReference type="GO" id="GO:0009307">
    <property type="term" value="P:DNA restriction-modification system"/>
    <property type="evidence" value="ECO:0007669"/>
    <property type="project" value="UniProtKB-KW"/>
</dbReference>
<dbReference type="PRINTS" id="PR00105">
    <property type="entry name" value="C5METTRFRASE"/>
</dbReference>
<evidence type="ECO:0000256" key="5">
    <source>
        <dbReference type="ARBA" id="ARBA00022747"/>
    </source>
</evidence>
<comment type="similarity">
    <text evidence="6">Belongs to the class I-like SAM-binding methyltransferase superfamily. C5-methyltransferase family.</text>
</comment>
<keyword evidence="4 6" id="KW-0949">S-adenosyl-L-methionine</keyword>
<protein>
    <recommendedName>
        <fullName evidence="1">DNA (cytosine-5-)-methyltransferase</fullName>
        <ecNumber evidence="1">2.1.1.37</ecNumber>
    </recommendedName>
</protein>
<evidence type="ECO:0000256" key="1">
    <source>
        <dbReference type="ARBA" id="ARBA00011975"/>
    </source>
</evidence>
<dbReference type="SUPFAM" id="SSF53335">
    <property type="entry name" value="S-adenosyl-L-methionine-dependent methyltransferases"/>
    <property type="match status" value="1"/>
</dbReference>
<dbReference type="PANTHER" id="PTHR10629">
    <property type="entry name" value="CYTOSINE-SPECIFIC METHYLTRANSFERASE"/>
    <property type="match status" value="1"/>
</dbReference>
<evidence type="ECO:0000313" key="8">
    <source>
        <dbReference type="Proteomes" id="UP000517694"/>
    </source>
</evidence>
<sequence>MKEAAVLRYAPVLPPDELARLKAALGLIPFVDLFSGCGGSSRGLEEAGFRLLLGMNHDPVAVSTHRANHPHAEHKCEDIHTYDKRNLPSARVYWASILCTEASKAGGRKRYRGQERLSLTGKDEGAKAATFVQTRASALDVLAVTELHRPDAVLVENVAEFATDWELFDWWLRGMELLGYNVQIVNASSAHLGGGDNLLPPQLRDRIYIVFTRKGLPLPDLRVRPEAVCPECGPVLANQVWKNPKARRIGKWGEQYDFRCPNRACGHLKLTPVTRPVGDVIDWSLPGQRVGDGRPDRKKFTPYAASTRARIAMGLERFGTDPYIVMLRRHGTALPITGPVPALAAQGRHHALIIPIGRKGAPRTTAEPLTTVATKPHHSLVIPALTVDDCTLRMLSVAELKQVQRFPADYIILGNQTEAILQIGNAVSVNAARWLGERLLPSLALAA</sequence>
<dbReference type="Gene3D" id="3.40.50.150">
    <property type="entry name" value="Vaccinia Virus protein VP39"/>
    <property type="match status" value="1"/>
</dbReference>
<name>A0A7X1LTC0_9ACTN</name>
<dbReference type="OrthoDB" id="9813719at2"/>
<dbReference type="AlphaFoldDB" id="A0A7X1LTC0"/>
<keyword evidence="2 6" id="KW-0489">Methyltransferase</keyword>
<dbReference type="EC" id="2.1.1.37" evidence="1"/>
<feature type="active site" evidence="6">
    <location>
        <position position="99"/>
    </location>
</feature>
<dbReference type="RefSeq" id="WP_159664935.1">
    <property type="nucleotide sequence ID" value="NZ_JACMHY010000013.1"/>
</dbReference>
<evidence type="ECO:0000256" key="4">
    <source>
        <dbReference type="ARBA" id="ARBA00022691"/>
    </source>
</evidence>
<reference evidence="7 8" key="1">
    <citation type="submission" date="2020-08" db="EMBL/GenBank/DDBJ databases">
        <title>Whole-Genome Sequence of French Clinical Streptomyces mexicanus Strain Q0842.</title>
        <authorList>
            <person name="Boxberger M."/>
            <person name="La Scola B."/>
        </authorList>
    </citation>
    <scope>NUCLEOTIDE SEQUENCE [LARGE SCALE GENOMIC DNA]</scope>
    <source>
        <strain evidence="7 8">Marseille-Q0842</strain>
    </source>
</reference>
<evidence type="ECO:0000256" key="3">
    <source>
        <dbReference type="ARBA" id="ARBA00022679"/>
    </source>
</evidence>
<evidence type="ECO:0000256" key="2">
    <source>
        <dbReference type="ARBA" id="ARBA00022603"/>
    </source>
</evidence>
<gene>
    <name evidence="7" type="ORF">H1R13_28110</name>
</gene>
<keyword evidence="3 6" id="KW-0808">Transferase</keyword>
<dbReference type="GO" id="GO:0003886">
    <property type="term" value="F:DNA (cytosine-5-)-methyltransferase activity"/>
    <property type="evidence" value="ECO:0007669"/>
    <property type="project" value="UniProtKB-EC"/>
</dbReference>
<dbReference type="PROSITE" id="PS51679">
    <property type="entry name" value="SAM_MT_C5"/>
    <property type="match status" value="1"/>
</dbReference>
<dbReference type="Proteomes" id="UP000517694">
    <property type="component" value="Unassembled WGS sequence"/>
</dbReference>